<dbReference type="AlphaFoldDB" id="A0A4Y2I3D8"/>
<protein>
    <submittedName>
        <fullName evidence="1">Uncharacterized protein</fullName>
    </submittedName>
</protein>
<accession>A0A4Y2I3D8</accession>
<evidence type="ECO:0000313" key="2">
    <source>
        <dbReference type="Proteomes" id="UP000499080"/>
    </source>
</evidence>
<dbReference type="EMBL" id="BGPR01002355">
    <property type="protein sequence ID" value="GBM72095.1"/>
    <property type="molecule type" value="Genomic_DNA"/>
</dbReference>
<evidence type="ECO:0000313" key="1">
    <source>
        <dbReference type="EMBL" id="GBM72095.1"/>
    </source>
</evidence>
<sequence length="97" mass="11146">MCSNISLLRTETYGLQEATVSNDLTIIKAKMLFLERENIGIGAQLEENHAIMETHVRKNIIRVERLIGELVIRGSDLAHRRERAIFKKLLLETEMKA</sequence>
<comment type="caution">
    <text evidence="1">The sequence shown here is derived from an EMBL/GenBank/DDBJ whole genome shotgun (WGS) entry which is preliminary data.</text>
</comment>
<organism evidence="1 2">
    <name type="scientific">Araneus ventricosus</name>
    <name type="common">Orbweaver spider</name>
    <name type="synonym">Epeira ventricosa</name>
    <dbReference type="NCBI Taxonomy" id="182803"/>
    <lineage>
        <taxon>Eukaryota</taxon>
        <taxon>Metazoa</taxon>
        <taxon>Ecdysozoa</taxon>
        <taxon>Arthropoda</taxon>
        <taxon>Chelicerata</taxon>
        <taxon>Arachnida</taxon>
        <taxon>Araneae</taxon>
        <taxon>Araneomorphae</taxon>
        <taxon>Entelegynae</taxon>
        <taxon>Araneoidea</taxon>
        <taxon>Araneidae</taxon>
        <taxon>Araneus</taxon>
    </lineage>
</organism>
<name>A0A4Y2I3D8_ARAVE</name>
<keyword evidence="2" id="KW-1185">Reference proteome</keyword>
<reference evidence="1 2" key="1">
    <citation type="journal article" date="2019" name="Sci. Rep.">
        <title>Orb-weaving spider Araneus ventricosus genome elucidates the spidroin gene catalogue.</title>
        <authorList>
            <person name="Kono N."/>
            <person name="Nakamura H."/>
            <person name="Ohtoshi R."/>
            <person name="Moran D.A.P."/>
            <person name="Shinohara A."/>
            <person name="Yoshida Y."/>
            <person name="Fujiwara M."/>
            <person name="Mori M."/>
            <person name="Tomita M."/>
            <person name="Arakawa K."/>
        </authorList>
    </citation>
    <scope>NUCLEOTIDE SEQUENCE [LARGE SCALE GENOMIC DNA]</scope>
</reference>
<dbReference type="Proteomes" id="UP000499080">
    <property type="component" value="Unassembled WGS sequence"/>
</dbReference>
<proteinExistence type="predicted"/>
<gene>
    <name evidence="1" type="ORF">AVEN_80764_1</name>
</gene>